<dbReference type="Pfam" id="PF00970">
    <property type="entry name" value="FAD_binding_6"/>
    <property type="match status" value="1"/>
</dbReference>
<dbReference type="AlphaFoldDB" id="A0A6A8AE08"/>
<dbReference type="Gene3D" id="2.40.30.10">
    <property type="entry name" value="Translation factors"/>
    <property type="match status" value="1"/>
</dbReference>
<dbReference type="EMBL" id="WIXI01000051">
    <property type="protein sequence ID" value="MQY49555.1"/>
    <property type="molecule type" value="Genomic_DNA"/>
</dbReference>
<reference evidence="3 4" key="1">
    <citation type="submission" date="2019-11" db="EMBL/GenBank/DDBJ databases">
        <title>Genome analysis of Rhizobacterium cereale a novel genus and species isolated from maize roots in North Spain.</title>
        <authorList>
            <person name="Menendez E."/>
            <person name="Flores-Felix J.D."/>
            <person name="Ramirez-Bahena M.-H."/>
            <person name="Igual J.M."/>
            <person name="Garcia-Fraile P."/>
            <person name="Peix A."/>
            <person name="Velazquez E."/>
        </authorList>
    </citation>
    <scope>NUCLEOTIDE SEQUENCE [LARGE SCALE GENOMIC DNA]</scope>
    <source>
        <strain evidence="3 4">RZME27</strain>
    </source>
</reference>
<dbReference type="PRINTS" id="PR00410">
    <property type="entry name" value="PHEHYDRXLASE"/>
</dbReference>
<proteinExistence type="predicted"/>
<dbReference type="CDD" id="cd00207">
    <property type="entry name" value="fer2"/>
    <property type="match status" value="1"/>
</dbReference>
<evidence type="ECO:0000313" key="3">
    <source>
        <dbReference type="EMBL" id="MQY49555.1"/>
    </source>
</evidence>
<dbReference type="RefSeq" id="WP_153359462.1">
    <property type="nucleotide sequence ID" value="NZ_WIXI01000051.1"/>
</dbReference>
<dbReference type="CDD" id="cd06184">
    <property type="entry name" value="flavohem_like_fad_nad_binding"/>
    <property type="match status" value="1"/>
</dbReference>
<dbReference type="Pfam" id="PF00111">
    <property type="entry name" value="Fer2"/>
    <property type="match status" value="1"/>
</dbReference>
<name>A0A6A8AE08_9HYPH</name>
<dbReference type="Gene3D" id="3.40.50.80">
    <property type="entry name" value="Nucleotide-binding domain of ferredoxin-NADP reductase (FNR) module"/>
    <property type="match status" value="1"/>
</dbReference>
<accession>A0A6A8AE08</accession>
<dbReference type="PANTHER" id="PTHR42815:SF2">
    <property type="entry name" value="FAD-BINDING, PUTATIVE (AFU_ORTHOLOGUE AFUA_6G07600)-RELATED"/>
    <property type="match status" value="1"/>
</dbReference>
<dbReference type="GO" id="GO:0051536">
    <property type="term" value="F:iron-sulfur cluster binding"/>
    <property type="evidence" value="ECO:0007669"/>
    <property type="project" value="InterPro"/>
</dbReference>
<dbReference type="PROSITE" id="PS51384">
    <property type="entry name" value="FAD_FR"/>
    <property type="match status" value="1"/>
</dbReference>
<keyword evidence="4" id="KW-1185">Reference proteome</keyword>
<evidence type="ECO:0000313" key="4">
    <source>
        <dbReference type="Proteomes" id="UP000435138"/>
    </source>
</evidence>
<evidence type="ECO:0000259" key="2">
    <source>
        <dbReference type="PROSITE" id="PS51384"/>
    </source>
</evidence>
<dbReference type="Proteomes" id="UP000435138">
    <property type="component" value="Unassembled WGS sequence"/>
</dbReference>
<dbReference type="SUPFAM" id="SSF50475">
    <property type="entry name" value="FMN-binding split barrel"/>
    <property type="match status" value="1"/>
</dbReference>
<gene>
    <name evidence="3" type="ORF">GAO09_26345</name>
</gene>
<dbReference type="SUPFAM" id="SSF54292">
    <property type="entry name" value="2Fe-2S ferredoxin-like"/>
    <property type="match status" value="1"/>
</dbReference>
<dbReference type="InterPro" id="IPR017927">
    <property type="entry name" value="FAD-bd_FR_type"/>
</dbReference>
<dbReference type="InterPro" id="IPR001041">
    <property type="entry name" value="2Fe-2S_ferredoxin-type"/>
</dbReference>
<sequence length="689" mass="75825">MLDKVKGHEAILTLSSPWHDGELELQRHAGVAEQMDTVGRKFVRRFLLDQHREFYPLLPFIVIGTVDAQGIPWATIRSGAPGFVSSPDPLTLDIEAIGDPSDPAQEGMKNGDAIGLLGIDLITRRRNRMNGMITRGEGDGFSVAVEQSFGNCPRYIQNRQFAFKRDPALPHVSNLSVSDRLDDPARRIIEAAASFFVASYLDRDDEGRQVDVSHRGGRPGFLRIDADGGLTVPDFNGNLFFNTLGNFLVNPRAGLLFVDHDTGDVLQLAGRVEVILDSPEIAAFEGAERLWRVMPEKIVMRRDALPLRWTFADNGMSPSSLMTGTWDEAQSRLTAAAKAGTWRRLRIGKIVEESATIRSLHLAPADDEALVPPMAGQHLPIRITDGDEVIRRSYTISNAPSDGYFRLSIKREGRASTFLHGLREGDEIEALAPAGAFTIDAMERSRPAVLLGAGIGITPLLSMLRHVVHEGGRTRHRRPIWLFRSARRQEERAFDREIGELVERSEGTIHDVRVLSQPDTSDVVSHDVVGHIDMDLLKAHLPFGDYDFYVCGPAPFMQAVYDGLRKMNIADNRIHAEAFGPSGLKRDKSVSPASIATKPAAAVPTRVIFTQSAKEARWKPGDGPLLDIAEERGLNPAYGCRAGQCGDCRTKILKGAVSYLSEPSYPVEEREALICCSVPAEGGDLQLDL</sequence>
<dbReference type="SUPFAM" id="SSF52343">
    <property type="entry name" value="Ferredoxin reductase-like, C-terminal NADP-linked domain"/>
    <property type="match status" value="1"/>
</dbReference>
<feature type="domain" description="2Fe-2S ferredoxin-type" evidence="1">
    <location>
        <begin position="605"/>
        <end position="689"/>
    </location>
</feature>
<comment type="caution">
    <text evidence="3">The sequence shown here is derived from an EMBL/GenBank/DDBJ whole genome shotgun (WGS) entry which is preliminary data.</text>
</comment>
<dbReference type="GO" id="GO:0016491">
    <property type="term" value="F:oxidoreductase activity"/>
    <property type="evidence" value="ECO:0007669"/>
    <property type="project" value="InterPro"/>
</dbReference>
<dbReference type="PANTHER" id="PTHR42815">
    <property type="entry name" value="FAD-BINDING, PUTATIVE (AFU_ORTHOLOGUE AFUA_6G07600)-RELATED"/>
    <property type="match status" value="1"/>
</dbReference>
<dbReference type="Gene3D" id="2.30.110.10">
    <property type="entry name" value="Electron Transport, Fmn-binding Protein, Chain A"/>
    <property type="match status" value="1"/>
</dbReference>
<dbReference type="Pfam" id="PF00175">
    <property type="entry name" value="NAD_binding_1"/>
    <property type="match status" value="1"/>
</dbReference>
<dbReference type="InterPro" id="IPR039261">
    <property type="entry name" value="FNR_nucleotide-bd"/>
</dbReference>
<dbReference type="InterPro" id="IPR008333">
    <property type="entry name" value="Cbr1-like_FAD-bd_dom"/>
</dbReference>
<organism evidence="3 4">
    <name type="scientific">Endobacterium cereale</name>
    <dbReference type="NCBI Taxonomy" id="2663029"/>
    <lineage>
        <taxon>Bacteria</taxon>
        <taxon>Pseudomonadati</taxon>
        <taxon>Pseudomonadota</taxon>
        <taxon>Alphaproteobacteria</taxon>
        <taxon>Hyphomicrobiales</taxon>
        <taxon>Rhizobiaceae</taxon>
        <taxon>Endobacterium</taxon>
    </lineage>
</organism>
<dbReference type="InterPro" id="IPR012349">
    <property type="entry name" value="Split_barrel_FMN-bd"/>
</dbReference>
<dbReference type="Gene3D" id="3.10.20.30">
    <property type="match status" value="1"/>
</dbReference>
<feature type="domain" description="FAD-binding FR-type" evidence="2">
    <location>
        <begin position="340"/>
        <end position="440"/>
    </location>
</feature>
<dbReference type="InterPro" id="IPR017938">
    <property type="entry name" value="Riboflavin_synthase-like_b-brl"/>
</dbReference>
<dbReference type="InterPro" id="IPR012675">
    <property type="entry name" value="Beta-grasp_dom_sf"/>
</dbReference>
<evidence type="ECO:0000259" key="1">
    <source>
        <dbReference type="PROSITE" id="PS51085"/>
    </source>
</evidence>
<dbReference type="InterPro" id="IPR001433">
    <property type="entry name" value="OxRdtase_FAD/NAD-bd"/>
</dbReference>
<dbReference type="SUPFAM" id="SSF63380">
    <property type="entry name" value="Riboflavin synthase domain-like"/>
    <property type="match status" value="1"/>
</dbReference>
<dbReference type="InterPro" id="IPR036010">
    <property type="entry name" value="2Fe-2S_ferredoxin-like_sf"/>
</dbReference>
<dbReference type="PROSITE" id="PS51085">
    <property type="entry name" value="2FE2S_FER_2"/>
    <property type="match status" value="1"/>
</dbReference>
<protein>
    <submittedName>
        <fullName evidence="3">2Fe-2S iron-sulfur cluster binding domain-containing protein</fullName>
    </submittedName>
</protein>